<dbReference type="GO" id="GO:0003700">
    <property type="term" value="F:DNA-binding transcription factor activity"/>
    <property type="evidence" value="ECO:0007669"/>
    <property type="project" value="InterPro"/>
</dbReference>
<dbReference type="InterPro" id="IPR000847">
    <property type="entry name" value="LysR_HTH_N"/>
</dbReference>
<evidence type="ECO:0000259" key="6">
    <source>
        <dbReference type="PROSITE" id="PS50931"/>
    </source>
</evidence>
<keyword evidence="3" id="KW-0238">DNA-binding</keyword>
<dbReference type="Gene3D" id="1.10.10.10">
    <property type="entry name" value="Winged helix-like DNA-binding domain superfamily/Winged helix DNA-binding domain"/>
    <property type="match status" value="1"/>
</dbReference>
<dbReference type="Pfam" id="PF03466">
    <property type="entry name" value="LysR_substrate"/>
    <property type="match status" value="1"/>
</dbReference>
<proteinExistence type="inferred from homology"/>
<evidence type="ECO:0000256" key="1">
    <source>
        <dbReference type="ARBA" id="ARBA00009437"/>
    </source>
</evidence>
<dbReference type="GO" id="GO:0003677">
    <property type="term" value="F:DNA binding"/>
    <property type="evidence" value="ECO:0007669"/>
    <property type="project" value="UniProtKB-KW"/>
</dbReference>
<dbReference type="AlphaFoldDB" id="A0A291GT18"/>
<gene>
    <name evidence="7" type="ORF">CFK38_10330</name>
</gene>
<dbReference type="SUPFAM" id="SSF53850">
    <property type="entry name" value="Periplasmic binding protein-like II"/>
    <property type="match status" value="1"/>
</dbReference>
<evidence type="ECO:0000256" key="3">
    <source>
        <dbReference type="ARBA" id="ARBA00023125"/>
    </source>
</evidence>
<protein>
    <submittedName>
        <fullName evidence="7">LysR family transcriptional regulator</fullName>
    </submittedName>
</protein>
<accession>A0A291GT18</accession>
<dbReference type="PROSITE" id="PS50931">
    <property type="entry name" value="HTH_LYSR"/>
    <property type="match status" value="1"/>
</dbReference>
<keyword evidence="5" id="KW-0175">Coiled coil</keyword>
<dbReference type="EMBL" id="CP023563">
    <property type="protein sequence ID" value="ATG53206.1"/>
    <property type="molecule type" value="Genomic_DNA"/>
</dbReference>
<feature type="domain" description="HTH lysR-type" evidence="6">
    <location>
        <begin position="2"/>
        <end position="59"/>
    </location>
</feature>
<organism evidence="7 8">
    <name type="scientific">Brachybacterium vulturis</name>
    <dbReference type="NCBI Taxonomy" id="2017484"/>
    <lineage>
        <taxon>Bacteria</taxon>
        <taxon>Bacillati</taxon>
        <taxon>Actinomycetota</taxon>
        <taxon>Actinomycetes</taxon>
        <taxon>Micrococcales</taxon>
        <taxon>Dermabacteraceae</taxon>
        <taxon>Brachybacterium</taxon>
    </lineage>
</organism>
<dbReference type="InterPro" id="IPR005119">
    <property type="entry name" value="LysR_subst-bd"/>
</dbReference>
<dbReference type="SUPFAM" id="SSF46785">
    <property type="entry name" value="Winged helix' DNA-binding domain"/>
    <property type="match status" value="1"/>
</dbReference>
<dbReference type="OrthoDB" id="3673085at2"/>
<sequence length="308" mass="33144">MLNLHRLFLLHELRRLQTMTAVAGAHSMSPSAVSQQLSQLERETKVTLFLQVGRRVVLTESGVQLARRAEEMLGLLETAEAELARAQGEASGLLRVASFQTPMIALAPAAVSVLAQQYPDLHLEMAQQEVDAAYEGLLAHRYDVILGEDYPGGQQVVRRGTDREAVLRDPLLLVLPDSGPWADVHGLAELADAPWALDPSPSRTGTWSRTYLREAGIEPRVRFDTPDPLLQVHLVRTGHAVAFLPGLIASEHLGGTRVVRLPGAPHRSLYTAARAGAAGHPSLLAFRTALLEAAGGLTGLDGLEALGS</sequence>
<dbReference type="RefSeq" id="WP_096804313.1">
    <property type="nucleotide sequence ID" value="NZ_CP023563.1"/>
</dbReference>
<evidence type="ECO:0000313" key="7">
    <source>
        <dbReference type="EMBL" id="ATG53206.1"/>
    </source>
</evidence>
<dbReference type="Pfam" id="PF00126">
    <property type="entry name" value="HTH_1"/>
    <property type="match status" value="1"/>
</dbReference>
<dbReference type="PANTHER" id="PTHR30346">
    <property type="entry name" value="TRANSCRIPTIONAL DUAL REGULATOR HCAR-RELATED"/>
    <property type="match status" value="1"/>
</dbReference>
<dbReference type="KEGG" id="brz:CFK38_10330"/>
<dbReference type="InterPro" id="IPR036388">
    <property type="entry name" value="WH-like_DNA-bd_sf"/>
</dbReference>
<evidence type="ECO:0000256" key="5">
    <source>
        <dbReference type="SAM" id="Coils"/>
    </source>
</evidence>
<dbReference type="Gene3D" id="3.40.190.290">
    <property type="match status" value="1"/>
</dbReference>
<name>A0A291GT18_9MICO</name>
<dbReference type="InterPro" id="IPR036390">
    <property type="entry name" value="WH_DNA-bd_sf"/>
</dbReference>
<evidence type="ECO:0000256" key="2">
    <source>
        <dbReference type="ARBA" id="ARBA00023015"/>
    </source>
</evidence>
<dbReference type="GO" id="GO:0032993">
    <property type="term" value="C:protein-DNA complex"/>
    <property type="evidence" value="ECO:0007669"/>
    <property type="project" value="TreeGrafter"/>
</dbReference>
<evidence type="ECO:0000256" key="4">
    <source>
        <dbReference type="ARBA" id="ARBA00023163"/>
    </source>
</evidence>
<dbReference type="Proteomes" id="UP000218165">
    <property type="component" value="Chromosome"/>
</dbReference>
<keyword evidence="2" id="KW-0805">Transcription regulation</keyword>
<feature type="coiled-coil region" evidence="5">
    <location>
        <begin position="69"/>
        <end position="96"/>
    </location>
</feature>
<keyword evidence="8" id="KW-1185">Reference proteome</keyword>
<reference evidence="8" key="1">
    <citation type="submission" date="2017-09" db="EMBL/GenBank/DDBJ databases">
        <title>Brachybacterium sp. VM2412.</title>
        <authorList>
            <person name="Tak E.J."/>
            <person name="Bae J.-W."/>
        </authorList>
    </citation>
    <scope>NUCLEOTIDE SEQUENCE [LARGE SCALE GENOMIC DNA]</scope>
    <source>
        <strain evidence="8">VM2412</strain>
    </source>
</reference>
<evidence type="ECO:0000313" key="8">
    <source>
        <dbReference type="Proteomes" id="UP000218165"/>
    </source>
</evidence>
<dbReference type="PANTHER" id="PTHR30346:SF29">
    <property type="entry name" value="LYSR SUBSTRATE-BINDING"/>
    <property type="match status" value="1"/>
</dbReference>
<keyword evidence="4" id="KW-0804">Transcription</keyword>
<comment type="similarity">
    <text evidence="1">Belongs to the LysR transcriptional regulatory family.</text>
</comment>